<organism evidence="3 4">
    <name type="scientific">Macrophomina phaseolina</name>
    <dbReference type="NCBI Taxonomy" id="35725"/>
    <lineage>
        <taxon>Eukaryota</taxon>
        <taxon>Fungi</taxon>
        <taxon>Dikarya</taxon>
        <taxon>Ascomycota</taxon>
        <taxon>Pezizomycotina</taxon>
        <taxon>Dothideomycetes</taxon>
        <taxon>Dothideomycetes incertae sedis</taxon>
        <taxon>Botryosphaeriales</taxon>
        <taxon>Botryosphaeriaceae</taxon>
        <taxon>Macrophomina</taxon>
    </lineage>
</organism>
<keyword evidence="2" id="KW-0812">Transmembrane</keyword>
<evidence type="ECO:0000313" key="4">
    <source>
        <dbReference type="Proteomes" id="UP000774617"/>
    </source>
</evidence>
<keyword evidence="4" id="KW-1185">Reference proteome</keyword>
<feature type="transmembrane region" description="Helical" evidence="2">
    <location>
        <begin position="37"/>
        <end position="58"/>
    </location>
</feature>
<dbReference type="PANTHER" id="PTHR33365:SF6">
    <property type="entry name" value="OXIDASE USTYA"/>
    <property type="match status" value="1"/>
</dbReference>
<dbReference type="InterPro" id="IPR021765">
    <property type="entry name" value="UstYa-like"/>
</dbReference>
<dbReference type="Proteomes" id="UP000774617">
    <property type="component" value="Unassembled WGS sequence"/>
</dbReference>
<keyword evidence="2" id="KW-1133">Transmembrane helix</keyword>
<comment type="caution">
    <text evidence="3">The sequence shown here is derived from an EMBL/GenBank/DDBJ whole genome shotgun (WGS) entry which is preliminary data.</text>
</comment>
<protein>
    <submittedName>
        <fullName evidence="3">Uncharacterized protein</fullName>
    </submittedName>
</protein>
<accession>A0ABQ8GP30</accession>
<comment type="similarity">
    <text evidence="1">Belongs to the ustYa family.</text>
</comment>
<keyword evidence="2" id="KW-0472">Membrane</keyword>
<dbReference type="PANTHER" id="PTHR33365">
    <property type="entry name" value="YALI0B05434P"/>
    <property type="match status" value="1"/>
</dbReference>
<proteinExistence type="inferred from homology"/>
<evidence type="ECO:0000256" key="1">
    <source>
        <dbReference type="ARBA" id="ARBA00035112"/>
    </source>
</evidence>
<sequence>MIPKSDSSYSPLPRTSISDDGVELPIHSQKRYEWNTIWKLSVLLLLTVANISLFAGFYSLKTIGSDRIAAPEDFALIEELPTVYRRFNWWTEYSDENTTAVDEMWEKIYPAHGFIAMDRGWALDNHWPESMHLPSDDSKNVYLLEAYHMLHCLYVIRKTFWEAVNREEYTFNPPHSGHCFDALRQFIVCKADNTPLFTFGRNTAGDKQYRQCRDWNALRDYATKHTACYRDFPKDLTKEERERFPLGDHFGYCDDGDDGVVVDASRKMTELTLEEFEAANHHPHVAI</sequence>
<evidence type="ECO:0000313" key="3">
    <source>
        <dbReference type="EMBL" id="KAH7059118.1"/>
    </source>
</evidence>
<dbReference type="EMBL" id="JAGTJR010000006">
    <property type="protein sequence ID" value="KAH7059118.1"/>
    <property type="molecule type" value="Genomic_DNA"/>
</dbReference>
<evidence type="ECO:0000256" key="2">
    <source>
        <dbReference type="SAM" id="Phobius"/>
    </source>
</evidence>
<name>A0ABQ8GP30_9PEZI</name>
<gene>
    <name evidence="3" type="ORF">B0J12DRAFT_595037</name>
</gene>
<dbReference type="Pfam" id="PF11807">
    <property type="entry name" value="UstYa"/>
    <property type="match status" value="1"/>
</dbReference>
<reference evidence="3 4" key="1">
    <citation type="journal article" date="2021" name="Nat. Commun.">
        <title>Genetic determinants of endophytism in the Arabidopsis root mycobiome.</title>
        <authorList>
            <person name="Mesny F."/>
            <person name="Miyauchi S."/>
            <person name="Thiergart T."/>
            <person name="Pickel B."/>
            <person name="Atanasova L."/>
            <person name="Karlsson M."/>
            <person name="Huettel B."/>
            <person name="Barry K.W."/>
            <person name="Haridas S."/>
            <person name="Chen C."/>
            <person name="Bauer D."/>
            <person name="Andreopoulos W."/>
            <person name="Pangilinan J."/>
            <person name="LaButti K."/>
            <person name="Riley R."/>
            <person name="Lipzen A."/>
            <person name="Clum A."/>
            <person name="Drula E."/>
            <person name="Henrissat B."/>
            <person name="Kohler A."/>
            <person name="Grigoriev I.V."/>
            <person name="Martin F.M."/>
            <person name="Hacquard S."/>
        </authorList>
    </citation>
    <scope>NUCLEOTIDE SEQUENCE [LARGE SCALE GENOMIC DNA]</scope>
    <source>
        <strain evidence="3 4">MPI-SDFR-AT-0080</strain>
    </source>
</reference>